<dbReference type="Proteomes" id="UP001064489">
    <property type="component" value="Chromosome 13"/>
</dbReference>
<dbReference type="GO" id="GO:0003677">
    <property type="term" value="F:DNA binding"/>
    <property type="evidence" value="ECO:0007669"/>
    <property type="project" value="InterPro"/>
</dbReference>
<dbReference type="InterPro" id="IPR025525">
    <property type="entry name" value="hAT-like_transposase_RNase-H"/>
</dbReference>
<evidence type="ECO:0000313" key="5">
    <source>
        <dbReference type="Proteomes" id="UP001064489"/>
    </source>
</evidence>
<evidence type="ECO:0000256" key="1">
    <source>
        <dbReference type="SAM" id="MobiDB-lite"/>
    </source>
</evidence>
<dbReference type="InterPro" id="IPR012337">
    <property type="entry name" value="RNaseH-like_sf"/>
</dbReference>
<comment type="caution">
    <text evidence="4">The sequence shown here is derived from an EMBL/GenBank/DDBJ whole genome shotgun (WGS) entry which is preliminary data.</text>
</comment>
<reference evidence="4 5" key="1">
    <citation type="journal article" date="2022" name="Plant J.">
        <title>Strategies of tolerance reflected in two North American maple genomes.</title>
        <authorList>
            <person name="McEvoy S.L."/>
            <person name="Sezen U.U."/>
            <person name="Trouern-Trend A."/>
            <person name="McMahon S.M."/>
            <person name="Schaberg P.G."/>
            <person name="Yang J."/>
            <person name="Wegrzyn J.L."/>
            <person name="Swenson N.G."/>
        </authorList>
    </citation>
    <scope>NUCLEOTIDE SEQUENCE [LARGE SCALE GENOMIC DNA]</scope>
    <source>
        <strain evidence="4">91603</strain>
    </source>
</reference>
<sequence length="200" mass="22553">MYSKFQKFWADFSTILAIGIILDPRYKMEFARFVYDRLYGAESEQFEVVKMKLLALFNEYMTNSTRQSTVRSSPASLPATSNELQPVDDLDFVLKKGNQPRYPELADMARNVLSIPISTIAYESAFSIGCWVLDQFRSSLSLNVAQAIVCGRDWILGNGESGTLKCEEITKNMRELENNSTTASNQPTEVEEGSIQQSIS</sequence>
<dbReference type="SUPFAM" id="SSF53098">
    <property type="entry name" value="Ribonuclease H-like"/>
    <property type="match status" value="1"/>
</dbReference>
<evidence type="ECO:0000313" key="4">
    <source>
        <dbReference type="EMBL" id="KAI9198831.1"/>
    </source>
</evidence>
<evidence type="ECO:0008006" key="6">
    <source>
        <dbReference type="Google" id="ProtNLM"/>
    </source>
</evidence>
<feature type="compositionally biased region" description="Polar residues" evidence="1">
    <location>
        <begin position="178"/>
        <end position="200"/>
    </location>
</feature>
<gene>
    <name evidence="4" type="ORF">LWI28_022732</name>
</gene>
<dbReference type="GO" id="GO:0046983">
    <property type="term" value="F:protein dimerization activity"/>
    <property type="evidence" value="ECO:0007669"/>
    <property type="project" value="InterPro"/>
</dbReference>
<protein>
    <recommendedName>
        <fullName evidence="6">HAT C-terminal dimerisation domain-containing protein</fullName>
    </recommendedName>
</protein>
<dbReference type="AlphaFoldDB" id="A0AAD5P4Q6"/>
<organism evidence="4 5">
    <name type="scientific">Acer negundo</name>
    <name type="common">Box elder</name>
    <dbReference type="NCBI Taxonomy" id="4023"/>
    <lineage>
        <taxon>Eukaryota</taxon>
        <taxon>Viridiplantae</taxon>
        <taxon>Streptophyta</taxon>
        <taxon>Embryophyta</taxon>
        <taxon>Tracheophyta</taxon>
        <taxon>Spermatophyta</taxon>
        <taxon>Magnoliopsida</taxon>
        <taxon>eudicotyledons</taxon>
        <taxon>Gunneridae</taxon>
        <taxon>Pentapetalae</taxon>
        <taxon>rosids</taxon>
        <taxon>malvids</taxon>
        <taxon>Sapindales</taxon>
        <taxon>Sapindaceae</taxon>
        <taxon>Hippocastanoideae</taxon>
        <taxon>Acereae</taxon>
        <taxon>Acer</taxon>
    </lineage>
</organism>
<dbReference type="PANTHER" id="PTHR23272">
    <property type="entry name" value="BED FINGER-RELATED"/>
    <property type="match status" value="1"/>
</dbReference>
<dbReference type="Pfam" id="PF14372">
    <property type="entry name" value="hAT-like_RNase-H"/>
    <property type="match status" value="1"/>
</dbReference>
<dbReference type="Pfam" id="PF05699">
    <property type="entry name" value="Dimer_Tnp_hAT"/>
    <property type="match status" value="1"/>
</dbReference>
<feature type="domain" description="HAT C-terminal dimerisation" evidence="2">
    <location>
        <begin position="96"/>
        <end position="155"/>
    </location>
</feature>
<dbReference type="InterPro" id="IPR008906">
    <property type="entry name" value="HATC_C_dom"/>
</dbReference>
<dbReference type="PANTHER" id="PTHR23272:SF167">
    <property type="entry name" value="ZINC FINGER BED DOMAIN-CONTAINING PROTEIN RICESLEEPER 2-LIKE"/>
    <property type="match status" value="1"/>
</dbReference>
<dbReference type="EMBL" id="JAJSOW010000002">
    <property type="protein sequence ID" value="KAI9198831.1"/>
    <property type="molecule type" value="Genomic_DNA"/>
</dbReference>
<feature type="domain" description="hAT-like transposase RNase-H fold" evidence="3">
    <location>
        <begin position="1"/>
        <end position="60"/>
    </location>
</feature>
<feature type="region of interest" description="Disordered" evidence="1">
    <location>
        <begin position="176"/>
        <end position="200"/>
    </location>
</feature>
<accession>A0AAD5P4Q6</accession>
<proteinExistence type="predicted"/>
<evidence type="ECO:0000259" key="3">
    <source>
        <dbReference type="Pfam" id="PF14372"/>
    </source>
</evidence>
<keyword evidence="5" id="KW-1185">Reference proteome</keyword>
<evidence type="ECO:0000259" key="2">
    <source>
        <dbReference type="Pfam" id="PF05699"/>
    </source>
</evidence>
<name>A0AAD5P4Q6_ACENE</name>